<dbReference type="Pfam" id="PF00698">
    <property type="entry name" value="Acyl_transf_1"/>
    <property type="match status" value="1"/>
</dbReference>
<dbReference type="Gene3D" id="3.40.50.720">
    <property type="entry name" value="NAD(P)-binding Rossmann-like Domain"/>
    <property type="match status" value="2"/>
</dbReference>
<evidence type="ECO:0000259" key="9">
    <source>
        <dbReference type="PROSITE" id="PS52019"/>
    </source>
</evidence>
<dbReference type="Pfam" id="PF21089">
    <property type="entry name" value="PKS_DH_N"/>
    <property type="match status" value="1"/>
</dbReference>
<evidence type="ECO:0000256" key="3">
    <source>
        <dbReference type="ARBA" id="ARBA00022679"/>
    </source>
</evidence>
<dbReference type="Gene3D" id="3.90.180.10">
    <property type="entry name" value="Medium-chain alcohol dehydrogenases, catalytic domain"/>
    <property type="match status" value="1"/>
</dbReference>
<dbReference type="SMART" id="SM00827">
    <property type="entry name" value="PKS_AT"/>
    <property type="match status" value="1"/>
</dbReference>
<dbReference type="EMBL" id="JABSNW010000009">
    <property type="protein sequence ID" value="KAL2884956.1"/>
    <property type="molecule type" value="Genomic_DNA"/>
</dbReference>
<protein>
    <submittedName>
        <fullName evidence="10">Highly reducing polyketide synthase azaB</fullName>
    </submittedName>
</protein>
<evidence type="ECO:0000256" key="4">
    <source>
        <dbReference type="ARBA" id="ARBA00023002"/>
    </source>
</evidence>
<dbReference type="Proteomes" id="UP001610728">
    <property type="component" value="Unassembled WGS sequence"/>
</dbReference>
<dbReference type="PROSITE" id="PS52019">
    <property type="entry name" value="PKS_MFAS_DH"/>
    <property type="match status" value="1"/>
</dbReference>
<feature type="domain" description="Ketosynthase family 3 (KS3)" evidence="8">
    <location>
        <begin position="22"/>
        <end position="436"/>
    </location>
</feature>
<dbReference type="InterPro" id="IPR020843">
    <property type="entry name" value="ER"/>
</dbReference>
<dbReference type="InterPro" id="IPR009081">
    <property type="entry name" value="PP-bd_ACP"/>
</dbReference>
<dbReference type="SUPFAM" id="SSF55048">
    <property type="entry name" value="Probable ACP-binding domain of malonyl-CoA ACP transacylase"/>
    <property type="match status" value="1"/>
</dbReference>
<evidence type="ECO:0000256" key="1">
    <source>
        <dbReference type="ARBA" id="ARBA00022450"/>
    </source>
</evidence>
<dbReference type="SMART" id="SM00829">
    <property type="entry name" value="PKS_ER"/>
    <property type="match status" value="1"/>
</dbReference>
<reference evidence="10 11" key="1">
    <citation type="submission" date="2020-05" db="EMBL/GenBank/DDBJ databases">
        <title>Ceratocystis lukuohia genome.</title>
        <authorList>
            <person name="Harrington T.C."/>
            <person name="Kim K."/>
            <person name="Mayers C.G."/>
        </authorList>
    </citation>
    <scope>NUCLEOTIDE SEQUENCE [LARGE SCALE GENOMIC DNA]</scope>
    <source>
        <strain evidence="10 11">C4212</strain>
    </source>
</reference>
<keyword evidence="4" id="KW-0560">Oxidoreductase</keyword>
<dbReference type="InterPro" id="IPR036736">
    <property type="entry name" value="ACP-like_sf"/>
</dbReference>
<feature type="region of interest" description="N-terminal hotdog fold" evidence="6">
    <location>
        <begin position="948"/>
        <end position="1080"/>
    </location>
</feature>
<dbReference type="SUPFAM" id="SSF47336">
    <property type="entry name" value="ACP-like"/>
    <property type="match status" value="1"/>
</dbReference>
<dbReference type="Gene3D" id="3.30.70.3290">
    <property type="match status" value="1"/>
</dbReference>
<dbReference type="Pfam" id="PF23297">
    <property type="entry name" value="ACP_SdgA_C"/>
    <property type="match status" value="1"/>
</dbReference>
<dbReference type="PROSITE" id="PS52004">
    <property type="entry name" value="KS3_2"/>
    <property type="match status" value="1"/>
</dbReference>
<dbReference type="InterPro" id="IPR014030">
    <property type="entry name" value="Ketoacyl_synth_N"/>
</dbReference>
<keyword evidence="5" id="KW-0511">Multifunctional enzyme</keyword>
<evidence type="ECO:0000256" key="6">
    <source>
        <dbReference type="PROSITE-ProRule" id="PRU01363"/>
    </source>
</evidence>
<dbReference type="Pfam" id="PF02801">
    <property type="entry name" value="Ketoacyl-synt_C"/>
    <property type="match status" value="1"/>
</dbReference>
<comment type="caution">
    <text evidence="10">The sequence shown here is derived from an EMBL/GenBank/DDBJ whole genome shotgun (WGS) entry which is preliminary data.</text>
</comment>
<keyword evidence="2" id="KW-0597">Phosphoprotein</keyword>
<dbReference type="CDD" id="cd05274">
    <property type="entry name" value="KR_FAS_SDR_x"/>
    <property type="match status" value="1"/>
</dbReference>
<dbReference type="GeneID" id="98121475"/>
<gene>
    <name evidence="10" type="ORF">HOO65_090251</name>
</gene>
<dbReference type="InterPro" id="IPR016035">
    <property type="entry name" value="Acyl_Trfase/lysoPLipase"/>
</dbReference>
<dbReference type="SMART" id="SM00826">
    <property type="entry name" value="PKS_DH"/>
    <property type="match status" value="1"/>
</dbReference>
<keyword evidence="11" id="KW-1185">Reference proteome</keyword>
<feature type="region of interest" description="C-terminal hotdog fold" evidence="6">
    <location>
        <begin position="1101"/>
        <end position="1249"/>
    </location>
</feature>
<dbReference type="SUPFAM" id="SSF52151">
    <property type="entry name" value="FabD/lysophospholipase-like"/>
    <property type="match status" value="1"/>
</dbReference>
<dbReference type="SUPFAM" id="SSF53901">
    <property type="entry name" value="Thiolase-like"/>
    <property type="match status" value="1"/>
</dbReference>
<dbReference type="PANTHER" id="PTHR43775">
    <property type="entry name" value="FATTY ACID SYNTHASE"/>
    <property type="match status" value="1"/>
</dbReference>
<evidence type="ECO:0000256" key="2">
    <source>
        <dbReference type="ARBA" id="ARBA00022553"/>
    </source>
</evidence>
<dbReference type="SMART" id="SM00822">
    <property type="entry name" value="PKS_KR"/>
    <property type="match status" value="1"/>
</dbReference>
<dbReference type="RefSeq" id="XP_070856137.1">
    <property type="nucleotide sequence ID" value="XM_071004407.1"/>
</dbReference>
<dbReference type="InterPro" id="IPR042104">
    <property type="entry name" value="PKS_dehydratase_sf"/>
</dbReference>
<dbReference type="PANTHER" id="PTHR43775:SF29">
    <property type="entry name" value="ASPERFURANONE POLYKETIDE SYNTHASE AFOG-RELATED"/>
    <property type="match status" value="1"/>
</dbReference>
<dbReference type="InterPro" id="IPR020841">
    <property type="entry name" value="PKS_Beta-ketoAc_synthase_dom"/>
</dbReference>
<feature type="domain" description="PKS/mFAS DH" evidence="9">
    <location>
        <begin position="948"/>
        <end position="1249"/>
    </location>
</feature>
<organism evidence="10 11">
    <name type="scientific">Ceratocystis lukuohia</name>
    <dbReference type="NCBI Taxonomy" id="2019550"/>
    <lineage>
        <taxon>Eukaryota</taxon>
        <taxon>Fungi</taxon>
        <taxon>Dikarya</taxon>
        <taxon>Ascomycota</taxon>
        <taxon>Pezizomycotina</taxon>
        <taxon>Sordariomycetes</taxon>
        <taxon>Hypocreomycetidae</taxon>
        <taxon>Microascales</taxon>
        <taxon>Ceratocystidaceae</taxon>
        <taxon>Ceratocystis</taxon>
    </lineage>
</organism>
<dbReference type="InterPro" id="IPR050091">
    <property type="entry name" value="PKS_NRPS_Biosynth_Enz"/>
</dbReference>
<dbReference type="InterPro" id="IPR057326">
    <property type="entry name" value="KR_dom"/>
</dbReference>
<evidence type="ECO:0000259" key="7">
    <source>
        <dbReference type="PROSITE" id="PS50075"/>
    </source>
</evidence>
<dbReference type="InterPro" id="IPR032821">
    <property type="entry name" value="PKS_assoc"/>
</dbReference>
<dbReference type="InterPro" id="IPR036291">
    <property type="entry name" value="NAD(P)-bd_dom_sf"/>
</dbReference>
<dbReference type="Gene3D" id="3.10.129.110">
    <property type="entry name" value="Polyketide synthase dehydratase"/>
    <property type="match status" value="1"/>
</dbReference>
<dbReference type="InterPro" id="IPR049552">
    <property type="entry name" value="PKS_DH_N"/>
</dbReference>
<dbReference type="SUPFAM" id="SSF50129">
    <property type="entry name" value="GroES-like"/>
    <property type="match status" value="1"/>
</dbReference>
<accession>A0ABR4M9K8</accession>
<keyword evidence="3" id="KW-0808">Transferase</keyword>
<evidence type="ECO:0000259" key="8">
    <source>
        <dbReference type="PROSITE" id="PS52004"/>
    </source>
</evidence>
<dbReference type="Pfam" id="PF16197">
    <property type="entry name" value="KAsynt_C_assoc"/>
    <property type="match status" value="1"/>
</dbReference>
<keyword evidence="1" id="KW-0596">Phosphopantetheine</keyword>
<feature type="active site" description="Proton donor; for dehydratase activity" evidence="6">
    <location>
        <position position="1166"/>
    </location>
</feature>
<evidence type="ECO:0000313" key="10">
    <source>
        <dbReference type="EMBL" id="KAL2884956.1"/>
    </source>
</evidence>
<dbReference type="InterPro" id="IPR020807">
    <property type="entry name" value="PKS_DH"/>
</dbReference>
<dbReference type="InterPro" id="IPR014031">
    <property type="entry name" value="Ketoacyl_synth_C"/>
</dbReference>
<dbReference type="Pfam" id="PF08659">
    <property type="entry name" value="KR"/>
    <property type="match status" value="1"/>
</dbReference>
<dbReference type="InterPro" id="IPR016036">
    <property type="entry name" value="Malonyl_transacylase_ACP-bd"/>
</dbReference>
<evidence type="ECO:0000256" key="5">
    <source>
        <dbReference type="ARBA" id="ARBA00023268"/>
    </source>
</evidence>
<dbReference type="Gene3D" id="3.40.47.10">
    <property type="match status" value="1"/>
</dbReference>
<dbReference type="InterPro" id="IPR049551">
    <property type="entry name" value="PKS_DH_C"/>
</dbReference>
<dbReference type="Pfam" id="PF00109">
    <property type="entry name" value="ketoacyl-synt"/>
    <property type="match status" value="1"/>
</dbReference>
<dbReference type="InterPro" id="IPR013968">
    <property type="entry name" value="PKS_KR"/>
</dbReference>
<evidence type="ECO:0000313" key="11">
    <source>
        <dbReference type="Proteomes" id="UP001610728"/>
    </source>
</evidence>
<dbReference type="Pfam" id="PF14765">
    <property type="entry name" value="PS-DH"/>
    <property type="match status" value="1"/>
</dbReference>
<feature type="active site" description="Proton acceptor; for dehydratase activity" evidence="6">
    <location>
        <position position="980"/>
    </location>
</feature>
<dbReference type="InterPro" id="IPR001227">
    <property type="entry name" value="Ac_transferase_dom_sf"/>
</dbReference>
<dbReference type="Gene3D" id="3.40.366.10">
    <property type="entry name" value="Malonyl-Coenzyme A Acyl Carrier Protein, domain 2"/>
    <property type="match status" value="1"/>
</dbReference>
<dbReference type="PROSITE" id="PS50075">
    <property type="entry name" value="CARRIER"/>
    <property type="match status" value="1"/>
</dbReference>
<dbReference type="InterPro" id="IPR014043">
    <property type="entry name" value="Acyl_transferase_dom"/>
</dbReference>
<proteinExistence type="predicted"/>
<dbReference type="SUPFAM" id="SSF51735">
    <property type="entry name" value="NAD(P)-binding Rossmann-fold domains"/>
    <property type="match status" value="2"/>
</dbReference>
<sequence>MTHIPLSSPSLSESATAVATHPENAVVVGMGCRFPGSATSPSRLWDMLCRRESGWSPIERFNARGFYHPDPKRQGSFFSVPAADARSMDPQQRILLEVTYEALESGTNQPPIIAGITLDELKGSRTSVFIASFVKDYEAISLRDIDGQPDLAATGNGTAILANRISYFFDLKGPSVTIDTACSGSLVAIDLAIQSLKSGSSDMAIVGGVNMMLIPDTMVPMSSMGFLSPEGKCYTFDSRANGYGRGEGAGIVILKRLSDAVSHNDPIRAEVVGHGVNQDGRTSGITMPNAASQEMNIRDVYTRNDLCFSDTAYVECHGTGTIVGDAMEMSAISSGIRLRQPPGQSPLVIGSIKTNIGHLEGAAGVAGFIKSVLAVEHGKIPPIINFENPRQDVNAGELGLQIPLETMDWPRSYRRRQASINSFGFGGTNAHAVVADVEYLSQKAQNPVFSRSTLTTKESPQPFVFSAHGASSLKKILSQFLAHLEEMPSAEQGYLNDLAYTLGCRRSRLETRIAISASSLEHLQSQLRAADEVDFTKVNSLPPKVCFVFAGQGGVWAQMGQSLRSFQAYRESIAAANTFIQKTYHCSFNIEDLLAASAEEGSRVSNVDIAQIITTTVQVACIDLLASLGVEATYVIGHSSGEIAAAYAAKKITRQFAWSCAFLRGLWVRLLLTRDPDVEGGMISAGLSVEDAEAFLNELQLNRNRVVIACINSPRSVTISGRALEMSTVARELSARKIFHRVLQIPCGYHSPDMGKIEVDYVQSLYVHPQSEPFFSAAEIASAPAMYSTLLGQALDKAPLVHRYWGMNLVHQVQFQAGLEAMATSFTNSTSSSQPLIFIEVGTAGVMRTPVLDSISAHFSGKKTQPRYFSLLNMKQTSESAVIQRLGEMWSCGIDINMSKVISRSSTLFAGQLHCLVDLPSYPWNHENKYWFESHLTKSHLSRVWPRRDLVGARSIDSTPFEMKWRGFHRLAENPWMKDHKIQGTVLYPAAGMIAMVIEAASELATESTSDIVSFEITNFSIHQAMVVPDDAHGLESTLSLKLSNSLTEIKYTFDIFSQVSFGPVQRNASGILTLVSASPEHSLFLNKQNARLLESFSLCNQDGSTVELYETLESIGLQYGPTFRNITDIRRKGNCSYATLRVPDTKAVMPYAFEFEHVIHPATLDSMLHALFSPDSQPMVPVGIEKIVISASLRGGKAGSHFYGFGDLTSHGIRESTGDVVMALGLADQPQVALNGIRLAALQLPEGWLAPHRNLASEIVWKEDIATLNPRDSLPCAIEDVLEALIFKSPCLSVLQIGWSVTQSPDLLLHLSTRCRHLKLTAQGHISQPLDDEFLKRSNIQHKIVDTFDKQTQLAKSYDLVIVCNQDGIDIASLQARLSSHGVMLLTGSLAKVKACLQLNQPLVDFSRAFAVSCFGDDLTLIRSPQRTGAISSPVAILVPQDRSHDVISMAANIRSLLLQSGITTKVVVMPLENPFSIAGHQCISLCHLSRDTTVWEKKEDIEEIRRLKKSASAVLFVTQPVLGNSMFGAQITGLVRTLISEGSRVPLAVLKLSEEAELASTCISSLVRDAATQVFGELGVCDVEFEERESRLLVPRLQLLSEVNSLIDPSLVQAVEADFFSADLQKQTVLKSRKMMSEADNLHWVQTSLPLPGPGEIVFQRFATLLSSADVMQLKSRTSSSSFPFLGCDFFGADPSPPSTYVSGFEQGSSVVGLMLPQPFSSHVVTNPLLVRPLPKPLSYFSLSAYVAAVAALAGSHPVMEALESFEPSSFVNGHNPGVGKSVLVIGAASVHGQAAVQVANVFGYHVLCLVDSADEADVLIRAGVSWDAIAISEKGLERLTFKRRFDVIFVAPGFAIPVSNKCKPRGTIHYEWDIKQLLEEDVLFLSQMIDIVQALSYAGRLTLSYAGPIHEASSIIEAVRQREASPNHGMVVAAFEPNHRVSLTPRVEMPSLSSRITSDSFYVIAGAPRGLAGSIGRMLVNCGARRLAFLSRSAGTSVEDKKLVMELEALGAVVRVLAVDLTNCGHVAAIASTLMQLGGVKGVIQCAGVLQDCVFDSMTQDQWDEVMKPKVQGTQNLVAAFTPANTPLPALPWFLFLSSAAGVIGNRGQANYAAANTWQDAFALALRTHGICATALAFGPVMGPGMIARNPEVMRALKANGFFGIRHDDFLRCVRIAVAAGDALPAHMAFGLGSGGLQRQMKTADPYWLNTAIYRHLALVDVDIDNNDIATENDATQGTSKKAQLNLESVESVQQAIVEALAERLEIAPSSIDVERSMLAYGLDSFSGFWLRKWVEDNMGVEILVFEIIGDVTLAALAQNVVRRWQSLQETKG</sequence>
<dbReference type="Gene3D" id="1.10.1200.10">
    <property type="entry name" value="ACP-like"/>
    <property type="match status" value="1"/>
</dbReference>
<dbReference type="InterPro" id="IPR011032">
    <property type="entry name" value="GroES-like_sf"/>
</dbReference>
<dbReference type="SMART" id="SM00825">
    <property type="entry name" value="PKS_KS"/>
    <property type="match status" value="1"/>
</dbReference>
<dbReference type="CDD" id="cd00833">
    <property type="entry name" value="PKS"/>
    <property type="match status" value="1"/>
</dbReference>
<dbReference type="InterPro" id="IPR049900">
    <property type="entry name" value="PKS_mFAS_DH"/>
</dbReference>
<name>A0ABR4M9K8_9PEZI</name>
<dbReference type="InterPro" id="IPR016039">
    <property type="entry name" value="Thiolase-like"/>
</dbReference>
<feature type="domain" description="Carrier" evidence="7">
    <location>
        <begin position="2251"/>
        <end position="2328"/>
    </location>
</feature>